<reference evidence="3" key="1">
    <citation type="submission" date="2021-05" db="EMBL/GenBank/DDBJ databases">
        <authorList>
            <person name="Stam R."/>
        </authorList>
    </citation>
    <scope>NUCLEOTIDE SEQUENCE</scope>
    <source>
        <strain evidence="3">CS162</strain>
    </source>
</reference>
<feature type="compositionally biased region" description="Basic and acidic residues" evidence="2">
    <location>
        <begin position="53"/>
        <end position="62"/>
    </location>
</feature>
<dbReference type="OrthoDB" id="3799619at2759"/>
<accession>A0A8J2I7I9</accession>
<name>A0A8J2I7I9_9PLEO</name>
<sequence>MSISSEASMAQSTNKDNTSDSSWQHPNTQTPNTSEQAKKHASGSDGVDVESDASEKEREKSDMINGAVAEHNKRVDLTNGKAKEPSFSIRAHGICDIADSILGSMKEVEGAMVQLHEYVKAQNQEKKLLYQWSRFHGYRVINRALADLDGMVAKLEEVCLPMGVLKSYLSRATHISLTVSQIAMFSMGVVGEKVASCIDEIEESTLSAEGKIQAQSVITEELKKLLKHCAKATDRIYTALDMLRNSLHINESNQNADISAIKELIAESEARLSNRRKSWPWNVIKVVLGAVTSATITIAAAHFYSTSGFDLAQQANTNSMHSQVVSFVQRAQAVTNLTGEIYSIKLEDLDRRYKELEGASESHGLRIDNLVEALGVPNADGTYYSSMPKPDCQAPSDIPWISADADRQIERLRRELETMRKNIHRMDIRLMKRLDKVDRYGL</sequence>
<dbReference type="AlphaFoldDB" id="A0A8J2I7I9"/>
<comment type="caution">
    <text evidence="3">The sequence shown here is derived from an EMBL/GenBank/DDBJ whole genome shotgun (WGS) entry which is preliminary data.</text>
</comment>
<gene>
    <name evidence="3" type="ORF">ALTATR162_LOCUS9127</name>
</gene>
<feature type="region of interest" description="Disordered" evidence="2">
    <location>
        <begin position="1"/>
        <end position="79"/>
    </location>
</feature>
<dbReference type="EMBL" id="CAJRGZ010000023">
    <property type="protein sequence ID" value="CAG5179287.1"/>
    <property type="molecule type" value="Genomic_DNA"/>
</dbReference>
<evidence type="ECO:0000256" key="1">
    <source>
        <dbReference type="SAM" id="Coils"/>
    </source>
</evidence>
<protein>
    <submittedName>
        <fullName evidence="3">Uncharacterized protein</fullName>
    </submittedName>
</protein>
<organism evidence="3 4">
    <name type="scientific">Alternaria atra</name>
    <dbReference type="NCBI Taxonomy" id="119953"/>
    <lineage>
        <taxon>Eukaryota</taxon>
        <taxon>Fungi</taxon>
        <taxon>Dikarya</taxon>
        <taxon>Ascomycota</taxon>
        <taxon>Pezizomycotina</taxon>
        <taxon>Dothideomycetes</taxon>
        <taxon>Pleosporomycetidae</taxon>
        <taxon>Pleosporales</taxon>
        <taxon>Pleosporineae</taxon>
        <taxon>Pleosporaceae</taxon>
        <taxon>Alternaria</taxon>
        <taxon>Alternaria sect. Ulocladioides</taxon>
    </lineage>
</organism>
<feature type="compositionally biased region" description="Basic and acidic residues" evidence="2">
    <location>
        <begin position="70"/>
        <end position="79"/>
    </location>
</feature>
<feature type="compositionally biased region" description="Polar residues" evidence="2">
    <location>
        <begin position="1"/>
        <end position="35"/>
    </location>
</feature>
<evidence type="ECO:0000313" key="4">
    <source>
        <dbReference type="Proteomes" id="UP000676310"/>
    </source>
</evidence>
<evidence type="ECO:0000313" key="3">
    <source>
        <dbReference type="EMBL" id="CAG5179287.1"/>
    </source>
</evidence>
<keyword evidence="4" id="KW-1185">Reference proteome</keyword>
<dbReference type="Proteomes" id="UP000676310">
    <property type="component" value="Unassembled WGS sequence"/>
</dbReference>
<evidence type="ECO:0000256" key="2">
    <source>
        <dbReference type="SAM" id="MobiDB-lite"/>
    </source>
</evidence>
<dbReference type="RefSeq" id="XP_043172695.1">
    <property type="nucleotide sequence ID" value="XM_043316760.1"/>
</dbReference>
<dbReference type="GeneID" id="67021314"/>
<feature type="coiled-coil region" evidence="1">
    <location>
        <begin position="402"/>
        <end position="429"/>
    </location>
</feature>
<keyword evidence="1" id="KW-0175">Coiled coil</keyword>
<proteinExistence type="predicted"/>